<proteinExistence type="predicted"/>
<evidence type="ECO:0000313" key="2">
    <source>
        <dbReference type="EMBL" id="TFJ83461.1"/>
    </source>
</evidence>
<protein>
    <submittedName>
        <fullName evidence="2">Uncharacterized protein</fullName>
    </submittedName>
</protein>
<feature type="compositionally biased region" description="Gly residues" evidence="1">
    <location>
        <begin position="390"/>
        <end position="420"/>
    </location>
</feature>
<evidence type="ECO:0000313" key="3">
    <source>
        <dbReference type="Proteomes" id="UP000355283"/>
    </source>
</evidence>
<reference evidence="2 3" key="1">
    <citation type="submission" date="2019-01" db="EMBL/GenBank/DDBJ databases">
        <title>Nuclear Genome Assembly of the Microalgal Biofuel strain Nannochloropsis salina CCMP1776.</title>
        <authorList>
            <person name="Hovde B."/>
        </authorList>
    </citation>
    <scope>NUCLEOTIDE SEQUENCE [LARGE SCALE GENOMIC DNA]</scope>
    <source>
        <strain evidence="2 3">CCMP1776</strain>
    </source>
</reference>
<feature type="compositionally biased region" description="Polar residues" evidence="1">
    <location>
        <begin position="19"/>
        <end position="45"/>
    </location>
</feature>
<keyword evidence="3" id="KW-1185">Reference proteome</keyword>
<accession>A0A4D9CVY5</accession>
<evidence type="ECO:0000256" key="1">
    <source>
        <dbReference type="SAM" id="MobiDB-lite"/>
    </source>
</evidence>
<feature type="compositionally biased region" description="Low complexity" evidence="1">
    <location>
        <begin position="370"/>
        <end position="379"/>
    </location>
</feature>
<gene>
    <name evidence="2" type="ORF">NSK_005230</name>
</gene>
<feature type="compositionally biased region" description="Low complexity" evidence="1">
    <location>
        <begin position="51"/>
        <end position="64"/>
    </location>
</feature>
<dbReference type="Proteomes" id="UP000355283">
    <property type="component" value="Unassembled WGS sequence"/>
</dbReference>
<name>A0A4D9CVY5_9STRA</name>
<feature type="compositionally biased region" description="Pro residues" evidence="1">
    <location>
        <begin position="65"/>
        <end position="89"/>
    </location>
</feature>
<feature type="compositionally biased region" description="Polar residues" evidence="1">
    <location>
        <begin position="151"/>
        <end position="168"/>
    </location>
</feature>
<organism evidence="2 3">
    <name type="scientific">Nannochloropsis salina CCMP1776</name>
    <dbReference type="NCBI Taxonomy" id="1027361"/>
    <lineage>
        <taxon>Eukaryota</taxon>
        <taxon>Sar</taxon>
        <taxon>Stramenopiles</taxon>
        <taxon>Ochrophyta</taxon>
        <taxon>Eustigmatophyceae</taxon>
        <taxon>Eustigmatales</taxon>
        <taxon>Monodopsidaceae</taxon>
        <taxon>Microchloropsis</taxon>
        <taxon>Microchloropsis salina</taxon>
    </lineage>
</organism>
<sequence length="420" mass="44164">MRPCDDESPPLNDEDAALVSQTTPTTTVNMGPGTATPSSNTTASVSGLIVSLAPPLSASDLPPAMDLPPAPLSPLIPPQPVAPAPPPSVPEKDAVYMQPPKYSRVNGTSRNLVEAASIAADQPAGSQEVSPLPSSPMEAPGATEAEDAKPTNETAAPSTSTSDVNPADTSAGAGEEDEEGDEEVPSNLKGKKKCEVQTSSQGHRVRWCVDLSPKVWRERKRKRRYVRVVGEIANLERDVSICNIQLWLEANKSAVSTWPEWWPNSKDEALDPGNTYVVGANVRRKKGFPKIKLVSFDECRDLGALPDGAASTDEIRFESVEDEENRDSEDKPTERSPGQDGEGEHLEQQQWSGGTGASTGASDDYAAGHNDNGNEWNNNTSDGHDSYQGNSGGNDGGGGDNAAGNGGNGNQGDNNNGGGN</sequence>
<dbReference type="AlphaFoldDB" id="A0A4D9CVY5"/>
<feature type="compositionally biased region" description="Acidic residues" evidence="1">
    <location>
        <begin position="174"/>
        <end position="184"/>
    </location>
</feature>
<feature type="region of interest" description="Disordered" evidence="1">
    <location>
        <begin position="303"/>
        <end position="420"/>
    </location>
</feature>
<dbReference type="EMBL" id="SDOX01000035">
    <property type="protein sequence ID" value="TFJ83461.1"/>
    <property type="molecule type" value="Genomic_DNA"/>
</dbReference>
<feature type="compositionally biased region" description="Acidic residues" evidence="1">
    <location>
        <begin position="1"/>
        <end position="16"/>
    </location>
</feature>
<feature type="region of interest" description="Disordered" evidence="1">
    <location>
        <begin position="1"/>
        <end position="196"/>
    </location>
</feature>
<comment type="caution">
    <text evidence="2">The sequence shown here is derived from an EMBL/GenBank/DDBJ whole genome shotgun (WGS) entry which is preliminary data.</text>
</comment>